<organism evidence="1 2">
    <name type="scientific">Psychroserpens algicola</name>
    <dbReference type="NCBI Taxonomy" id="1719034"/>
    <lineage>
        <taxon>Bacteria</taxon>
        <taxon>Pseudomonadati</taxon>
        <taxon>Bacteroidota</taxon>
        <taxon>Flavobacteriia</taxon>
        <taxon>Flavobacteriales</taxon>
        <taxon>Flavobacteriaceae</taxon>
        <taxon>Psychroserpens</taxon>
    </lineage>
</organism>
<sequence>MGIGWLLTALAIGFIFVILQNKRQLQQSFYKDLNLTQIENELFKILDDILYHVSSTSDFSNTDFENFEAFDEEIAKYKAGIIDNNPMRMEFLNDEFSASGRFKIISDTNGWTKEFAVINKRFAALYHAYINY</sequence>
<dbReference type="EMBL" id="JALPQF010000002">
    <property type="protein sequence ID" value="MCK8479582.1"/>
    <property type="molecule type" value="Genomic_DNA"/>
</dbReference>
<comment type="caution">
    <text evidence="1">The sequence shown here is derived from an EMBL/GenBank/DDBJ whole genome shotgun (WGS) entry which is preliminary data.</text>
</comment>
<evidence type="ECO:0000313" key="2">
    <source>
        <dbReference type="Proteomes" id="UP001203687"/>
    </source>
</evidence>
<dbReference type="RefSeq" id="WP_248411872.1">
    <property type="nucleotide sequence ID" value="NZ_JALPQF010000002.1"/>
</dbReference>
<keyword evidence="2" id="KW-1185">Reference proteome</keyword>
<reference evidence="1" key="1">
    <citation type="submission" date="2022-04" db="EMBL/GenBank/DDBJ databases">
        <authorList>
            <person name="Ren T."/>
        </authorList>
    </citation>
    <scope>NUCLEOTIDE SEQUENCE</scope>
    <source>
        <strain evidence="1">F63249</strain>
    </source>
</reference>
<protein>
    <recommendedName>
        <fullName evidence="3">DUF4760 domain-containing protein</fullName>
    </recommendedName>
</protein>
<name>A0ABT0H5C5_9FLAO</name>
<gene>
    <name evidence="1" type="ORF">MUY34_03060</name>
</gene>
<evidence type="ECO:0000313" key="1">
    <source>
        <dbReference type="EMBL" id="MCK8479582.1"/>
    </source>
</evidence>
<evidence type="ECO:0008006" key="3">
    <source>
        <dbReference type="Google" id="ProtNLM"/>
    </source>
</evidence>
<accession>A0ABT0H5C5</accession>
<dbReference type="Proteomes" id="UP001203687">
    <property type="component" value="Unassembled WGS sequence"/>
</dbReference>
<proteinExistence type="predicted"/>